<dbReference type="RefSeq" id="WP_100771430.1">
    <property type="nucleotide sequence ID" value="NZ_PIQN01000008.1"/>
</dbReference>
<organism evidence="1 2">
    <name type="scientific">Rhizobium sullae</name>
    <name type="common">Rhizobium hedysari</name>
    <dbReference type="NCBI Taxonomy" id="50338"/>
    <lineage>
        <taxon>Bacteria</taxon>
        <taxon>Pseudomonadati</taxon>
        <taxon>Pseudomonadota</taxon>
        <taxon>Alphaproteobacteria</taxon>
        <taxon>Hyphomicrobiales</taxon>
        <taxon>Rhizobiaceae</taxon>
        <taxon>Rhizobium/Agrobacterium group</taxon>
        <taxon>Rhizobium</taxon>
    </lineage>
</organism>
<dbReference type="EMBL" id="PIQN01000008">
    <property type="protein sequence ID" value="PKA43182.1"/>
    <property type="molecule type" value="Genomic_DNA"/>
</dbReference>
<evidence type="ECO:0000313" key="2">
    <source>
        <dbReference type="Proteomes" id="UP000232164"/>
    </source>
</evidence>
<comment type="caution">
    <text evidence="1">The sequence shown here is derived from an EMBL/GenBank/DDBJ whole genome shotgun (WGS) entry which is preliminary data.</text>
</comment>
<evidence type="ECO:0000313" key="1">
    <source>
        <dbReference type="EMBL" id="PKA43182.1"/>
    </source>
</evidence>
<accession>A0A2N0DAS2</accession>
<protein>
    <submittedName>
        <fullName evidence="1">Uncharacterized protein</fullName>
    </submittedName>
</protein>
<name>A0A2N0DAS2_RHISU</name>
<gene>
    <name evidence="1" type="ORF">CWR43_14125</name>
</gene>
<reference evidence="1 2" key="1">
    <citation type="submission" date="2017-11" db="EMBL/GenBank/DDBJ databases">
        <authorList>
            <person name="Han C.G."/>
        </authorList>
    </citation>
    <scope>NUCLEOTIDE SEQUENCE [LARGE SCALE GENOMIC DNA]</scope>
    <source>
        <strain evidence="1 2">HCNT1</strain>
    </source>
</reference>
<proteinExistence type="predicted"/>
<dbReference type="AlphaFoldDB" id="A0A2N0DAS2"/>
<dbReference type="Proteomes" id="UP000232164">
    <property type="component" value="Unassembled WGS sequence"/>
</dbReference>
<reference evidence="1 2" key="2">
    <citation type="submission" date="2017-12" db="EMBL/GenBank/DDBJ databases">
        <title>Genome sequence of Rhizobium sullae HCNT1 isolated from Sulla coronaria nodules and featuring peculiar denitrification phenotypes.</title>
        <authorList>
            <person name="De Diego-Diaz B."/>
            <person name="Treu L."/>
            <person name="Campanaro S."/>
            <person name="Da Silva Duarte V."/>
            <person name="Basaglia M."/>
            <person name="Favaro L."/>
            <person name="Casella S."/>
            <person name="Squartini A."/>
        </authorList>
    </citation>
    <scope>NUCLEOTIDE SEQUENCE [LARGE SCALE GENOMIC DNA]</scope>
    <source>
        <strain evidence="1 2">HCNT1</strain>
    </source>
</reference>
<sequence length="101" mass="11122">MNDKWLGGPPSVIIPRLQSLLADIQSLASPGGFNGPVDPVIIRNCMLVQRSVPCLIGEMSGHPHIAEGSPGVTSELFYLDQKRKIGRTFSRWYYFDHGLIG</sequence>